<dbReference type="RefSeq" id="WP_311632843.1">
    <property type="nucleotide sequence ID" value="NZ_JAVREN010000049.1"/>
</dbReference>
<name>A0ABU2LE55_9ACTN</name>
<dbReference type="Pfam" id="PF00805">
    <property type="entry name" value="Pentapeptide"/>
    <property type="match status" value="2"/>
</dbReference>
<evidence type="ECO:0000313" key="2">
    <source>
        <dbReference type="Proteomes" id="UP001183388"/>
    </source>
</evidence>
<dbReference type="PANTHER" id="PTHR14136">
    <property type="entry name" value="BTB_POZ DOMAIN-CONTAINING PROTEIN KCTD9"/>
    <property type="match status" value="1"/>
</dbReference>
<gene>
    <name evidence="1" type="ORF">RM780_23390</name>
</gene>
<dbReference type="EMBL" id="JAVREN010000049">
    <property type="protein sequence ID" value="MDT0309874.1"/>
    <property type="molecule type" value="Genomic_DNA"/>
</dbReference>
<protein>
    <submittedName>
        <fullName evidence="1">Pentapeptide repeat-containing protein</fullName>
    </submittedName>
</protein>
<dbReference type="Gene3D" id="2.160.20.80">
    <property type="entry name" value="E3 ubiquitin-protein ligase SopA"/>
    <property type="match status" value="1"/>
</dbReference>
<accession>A0ABU2LE55</accession>
<keyword evidence="2" id="KW-1185">Reference proteome</keyword>
<proteinExistence type="predicted"/>
<dbReference type="InterPro" id="IPR051082">
    <property type="entry name" value="Pentapeptide-BTB/POZ_domain"/>
</dbReference>
<dbReference type="SUPFAM" id="SSF141571">
    <property type="entry name" value="Pentapeptide repeat-like"/>
    <property type="match status" value="1"/>
</dbReference>
<comment type="caution">
    <text evidence="1">The sequence shown here is derived from an EMBL/GenBank/DDBJ whole genome shotgun (WGS) entry which is preliminary data.</text>
</comment>
<organism evidence="1 2">
    <name type="scientific">Streptomyces boetiae</name>
    <dbReference type="NCBI Taxonomy" id="3075541"/>
    <lineage>
        <taxon>Bacteria</taxon>
        <taxon>Bacillati</taxon>
        <taxon>Actinomycetota</taxon>
        <taxon>Actinomycetes</taxon>
        <taxon>Kitasatosporales</taxon>
        <taxon>Streptomycetaceae</taxon>
        <taxon>Streptomyces</taxon>
    </lineage>
</organism>
<dbReference type="InterPro" id="IPR001646">
    <property type="entry name" value="5peptide_repeat"/>
</dbReference>
<evidence type="ECO:0000313" key="1">
    <source>
        <dbReference type="EMBL" id="MDT0309874.1"/>
    </source>
</evidence>
<dbReference type="Proteomes" id="UP001183388">
    <property type="component" value="Unassembled WGS sequence"/>
</dbReference>
<dbReference type="PANTHER" id="PTHR14136:SF17">
    <property type="entry name" value="BTB_POZ DOMAIN-CONTAINING PROTEIN KCTD9"/>
    <property type="match status" value="1"/>
</dbReference>
<sequence>MNAAQAAEGRERLRGDCASCFGLCCVVLPFAASADFAADKAAGEPCGHLGEDFGCRIHARLRERGYAGCTAYDCFGAGQRVSRETFGGRDWRAAPETAAAMAAAFPVARQLHELLWYLTEALGLDAARRLRGELRALLAETERLASLPAVELPALDLAAHRERVRDALRAASALARAGTGSGRRARQGLRRGDLAGARLRGADLRGADLRGALLLGADLREADLRGADLIGADLRGADLRGADLSTSLFLTQPQAGAARGDARTRLPAALVRPAHWPGRA</sequence>
<reference evidence="2" key="1">
    <citation type="submission" date="2023-07" db="EMBL/GenBank/DDBJ databases">
        <title>30 novel species of actinomycetes from the DSMZ collection.</title>
        <authorList>
            <person name="Nouioui I."/>
        </authorList>
    </citation>
    <scope>NUCLEOTIDE SEQUENCE [LARGE SCALE GENOMIC DNA]</scope>
    <source>
        <strain evidence="2">DSM 44917</strain>
    </source>
</reference>